<evidence type="ECO:0000313" key="3">
    <source>
        <dbReference type="EMBL" id="TKC40293.1"/>
    </source>
</evidence>
<dbReference type="InterPro" id="IPR036526">
    <property type="entry name" value="C-N_Hydrolase_sf"/>
</dbReference>
<keyword evidence="1" id="KW-0378">Hydrolase</keyword>
<dbReference type="AlphaFoldDB" id="A0A4U1EUN7"/>
<organism evidence="3 4">
    <name type="scientific">Monodon monoceros</name>
    <name type="common">Narwhal</name>
    <name type="synonym">Ceratodon monodon</name>
    <dbReference type="NCBI Taxonomy" id="40151"/>
    <lineage>
        <taxon>Eukaryota</taxon>
        <taxon>Metazoa</taxon>
        <taxon>Chordata</taxon>
        <taxon>Craniata</taxon>
        <taxon>Vertebrata</taxon>
        <taxon>Euteleostomi</taxon>
        <taxon>Mammalia</taxon>
        <taxon>Eutheria</taxon>
        <taxon>Laurasiatheria</taxon>
        <taxon>Artiodactyla</taxon>
        <taxon>Whippomorpha</taxon>
        <taxon>Cetacea</taxon>
        <taxon>Odontoceti</taxon>
        <taxon>Monodontidae</taxon>
        <taxon>Monodon</taxon>
    </lineage>
</organism>
<evidence type="ECO:0000256" key="1">
    <source>
        <dbReference type="ARBA" id="ARBA00022801"/>
    </source>
</evidence>
<dbReference type="PANTHER" id="PTHR43674">
    <property type="entry name" value="NITRILASE C965.09-RELATED"/>
    <property type="match status" value="1"/>
</dbReference>
<dbReference type="PANTHER" id="PTHR43674:SF2">
    <property type="entry name" value="BETA-UREIDOPROPIONASE"/>
    <property type="match status" value="1"/>
</dbReference>
<sequence>MAGAGFESLERCLEKHLPLADLQEVKRILYGKETRKLDLPSRAFEAASKGDFELQGYAFQALTEQQRRPRTVRMGLVQNRTPLPADTPVVKQVTALHRRIEAIVEVAAMCGVNIICFQEAWTMPFAFCTREKLPWTEFAESAEDGPTTKFCQELARKHDMVVVSPILERDTEHGDILWNTAVVISNSGAVLGKTRKNHIPRVGDFNEVSCPSDDQRSCSTVWQQRWGPPCTALHHTGGWDAVGFPSTYYMEGNLGHPVFQTQFGRIAVNICYGRHHPLNWLMYSINGAEVIFNPSATIGVLSESLWPIEARNAAIANHCFTCAINRVGEEFFPNEFTSGDGKKAHRDFGYFYGSSYVAAPDGSRTPGLSRNRDGLLVTELDLNLCRQVNDIWGFKMTGRYEMYARELAEAVQPNYSPKIVKE</sequence>
<dbReference type="SUPFAM" id="SSF56317">
    <property type="entry name" value="Carbon-nitrogen hydrolase"/>
    <property type="match status" value="1"/>
</dbReference>
<dbReference type="InterPro" id="IPR050345">
    <property type="entry name" value="Aliph_Amidase/BUP"/>
</dbReference>
<accession>A0A4U1EUN7</accession>
<protein>
    <recommendedName>
        <fullName evidence="2">CN hydrolase domain-containing protein</fullName>
    </recommendedName>
</protein>
<gene>
    <name evidence="3" type="ORF">EI555_003931</name>
</gene>
<dbReference type="Gene3D" id="3.60.110.10">
    <property type="entry name" value="Carbon-nitrogen hydrolase"/>
    <property type="match status" value="1"/>
</dbReference>
<dbReference type="InterPro" id="IPR003010">
    <property type="entry name" value="C-N_Hydrolase"/>
</dbReference>
<dbReference type="EMBL" id="RWIC01000771">
    <property type="protein sequence ID" value="TKC40293.1"/>
    <property type="molecule type" value="Genomic_DNA"/>
</dbReference>
<evidence type="ECO:0000259" key="2">
    <source>
        <dbReference type="PROSITE" id="PS50263"/>
    </source>
</evidence>
<dbReference type="GO" id="GO:0003837">
    <property type="term" value="F:beta-ureidopropionase activity"/>
    <property type="evidence" value="ECO:0007669"/>
    <property type="project" value="TreeGrafter"/>
</dbReference>
<evidence type="ECO:0000313" key="4">
    <source>
        <dbReference type="Proteomes" id="UP000308365"/>
    </source>
</evidence>
<proteinExistence type="predicted"/>
<comment type="caution">
    <text evidence="3">The sequence shown here is derived from an EMBL/GenBank/DDBJ whole genome shotgun (WGS) entry which is preliminary data.</text>
</comment>
<feature type="domain" description="CN hydrolase" evidence="2">
    <location>
        <begin position="72"/>
        <end position="382"/>
    </location>
</feature>
<dbReference type="Proteomes" id="UP000308365">
    <property type="component" value="Unassembled WGS sequence"/>
</dbReference>
<dbReference type="GO" id="GO:0033396">
    <property type="term" value="P:beta-alanine biosynthetic process via 3-ureidopropionate"/>
    <property type="evidence" value="ECO:0007669"/>
    <property type="project" value="TreeGrafter"/>
</dbReference>
<reference evidence="4" key="1">
    <citation type="journal article" date="2019" name="IScience">
        <title>Narwhal Genome Reveals Long-Term Low Genetic Diversity despite Current Large Abundance Size.</title>
        <authorList>
            <person name="Westbury M.V."/>
            <person name="Petersen B."/>
            <person name="Garde E."/>
            <person name="Heide-Jorgensen M.P."/>
            <person name="Lorenzen E.D."/>
        </authorList>
    </citation>
    <scope>NUCLEOTIDE SEQUENCE [LARGE SCALE GENOMIC DNA]</scope>
</reference>
<dbReference type="CDD" id="cd07587">
    <property type="entry name" value="ML_beta-AS"/>
    <property type="match status" value="1"/>
</dbReference>
<name>A0A4U1EUN7_MONMO</name>
<dbReference type="PROSITE" id="PS50263">
    <property type="entry name" value="CN_HYDROLASE"/>
    <property type="match status" value="1"/>
</dbReference>
<dbReference type="Pfam" id="PF00795">
    <property type="entry name" value="CN_hydrolase"/>
    <property type="match status" value="1"/>
</dbReference>